<keyword evidence="3" id="KW-0326">Glycosidase</keyword>
<organism evidence="5 6">
    <name type="scientific">Paludibaculum fermentans</name>
    <dbReference type="NCBI Taxonomy" id="1473598"/>
    <lineage>
        <taxon>Bacteria</taxon>
        <taxon>Pseudomonadati</taxon>
        <taxon>Acidobacteriota</taxon>
        <taxon>Terriglobia</taxon>
        <taxon>Bryobacterales</taxon>
        <taxon>Bryobacteraceae</taxon>
        <taxon>Paludibaculum</taxon>
    </lineage>
</organism>
<dbReference type="Proteomes" id="UP000593892">
    <property type="component" value="Chromosome"/>
</dbReference>
<evidence type="ECO:0000259" key="4">
    <source>
        <dbReference type="Pfam" id="PF00251"/>
    </source>
</evidence>
<dbReference type="SUPFAM" id="SSF75005">
    <property type="entry name" value="Arabinanase/levansucrase/invertase"/>
    <property type="match status" value="2"/>
</dbReference>
<keyword evidence="6" id="KW-1185">Reference proteome</keyword>
<dbReference type="PANTHER" id="PTHR35279:SF1">
    <property type="entry name" value="ARABINANASE_LEVANSUCRASE_INVERTASE"/>
    <property type="match status" value="1"/>
</dbReference>
<evidence type="ECO:0000256" key="2">
    <source>
        <dbReference type="ARBA" id="ARBA00022801"/>
    </source>
</evidence>
<dbReference type="KEGG" id="pfer:IRI77_20075"/>
<evidence type="ECO:0000256" key="1">
    <source>
        <dbReference type="ARBA" id="ARBA00009902"/>
    </source>
</evidence>
<comment type="similarity">
    <text evidence="1">Belongs to the glycosyl hydrolase 32 family.</text>
</comment>
<dbReference type="GO" id="GO:0016798">
    <property type="term" value="F:hydrolase activity, acting on glycosyl bonds"/>
    <property type="evidence" value="ECO:0007669"/>
    <property type="project" value="UniProtKB-KW"/>
</dbReference>
<name>A0A7S7SIN5_PALFE</name>
<evidence type="ECO:0000256" key="3">
    <source>
        <dbReference type="ARBA" id="ARBA00023295"/>
    </source>
</evidence>
<dbReference type="InterPro" id="IPR013148">
    <property type="entry name" value="Glyco_hydro_32_N"/>
</dbReference>
<reference evidence="5 6" key="1">
    <citation type="submission" date="2020-10" db="EMBL/GenBank/DDBJ databases">
        <title>Complete genome sequence of Paludibaculum fermentans P105T, a facultatively anaerobic acidobacterium capable of dissimilatory Fe(III) reduction.</title>
        <authorList>
            <person name="Dedysh S.N."/>
            <person name="Beletsky A.V."/>
            <person name="Kulichevskaya I.S."/>
            <person name="Mardanov A.V."/>
            <person name="Ravin N.V."/>
        </authorList>
    </citation>
    <scope>NUCLEOTIDE SEQUENCE [LARGE SCALE GENOMIC DNA]</scope>
    <source>
        <strain evidence="5 6">P105</strain>
    </source>
</reference>
<protein>
    <recommendedName>
        <fullName evidence="4">Glycosyl hydrolase family 32 N-terminal domain-containing protein</fullName>
    </recommendedName>
</protein>
<keyword evidence="2" id="KW-0378">Hydrolase</keyword>
<evidence type="ECO:0000313" key="5">
    <source>
        <dbReference type="EMBL" id="QOY85135.1"/>
    </source>
</evidence>
<sequence length="321" mass="35738">MKRSLLLAALGLAACGRYSDFQLAPAGPVESGHYEWSPHTGAIYREQAIDTLNPSVLAWHGSLLNLYSVYDGKTWHTATATSSDGLTWTGTQRILSPDPKTWEGDYIAANGAAVLWRNQLLYLYQAGSPPRIGISRSDDAKTWRKDPSPVVDFGPRGAWDERATADPYLFISGDRLYLYYLGEDRARRQRLGVAASDDGTRWTKLRSSPVLELGEENAFDENGLGEPAVWQAHGSYWMLYTGRARNEVRRLGLARSTDGVQWRRTGLVIEGSEPWNSKVMCDPTVIVEPDRVRVWYGGGDVAHPAENVHGQLGYGELIWKP</sequence>
<dbReference type="AlphaFoldDB" id="A0A7S7SIN5"/>
<dbReference type="PROSITE" id="PS51257">
    <property type="entry name" value="PROKAR_LIPOPROTEIN"/>
    <property type="match status" value="1"/>
</dbReference>
<dbReference type="RefSeq" id="WP_194446805.1">
    <property type="nucleotide sequence ID" value="NZ_CP063849.1"/>
</dbReference>
<dbReference type="Gene3D" id="2.115.10.20">
    <property type="entry name" value="Glycosyl hydrolase domain, family 43"/>
    <property type="match status" value="2"/>
</dbReference>
<dbReference type="PANTHER" id="PTHR35279">
    <property type="match status" value="1"/>
</dbReference>
<proteinExistence type="inferred from homology"/>
<dbReference type="EMBL" id="CP063849">
    <property type="protein sequence ID" value="QOY85135.1"/>
    <property type="molecule type" value="Genomic_DNA"/>
</dbReference>
<evidence type="ECO:0000313" key="6">
    <source>
        <dbReference type="Proteomes" id="UP000593892"/>
    </source>
</evidence>
<dbReference type="Pfam" id="PF00251">
    <property type="entry name" value="Glyco_hydro_32N"/>
    <property type="match status" value="1"/>
</dbReference>
<dbReference type="InterPro" id="IPR023296">
    <property type="entry name" value="Glyco_hydro_beta-prop_sf"/>
</dbReference>
<accession>A0A7S7SIN5</accession>
<feature type="domain" description="Glycosyl hydrolase family 32 N-terminal" evidence="4">
    <location>
        <begin position="79"/>
        <end position="268"/>
    </location>
</feature>
<gene>
    <name evidence="5" type="ORF">IRI77_20075</name>
</gene>